<proteinExistence type="predicted"/>
<comment type="caution">
    <text evidence="1">The sequence shown here is derived from an EMBL/GenBank/DDBJ whole genome shotgun (WGS) entry which is preliminary data.</text>
</comment>
<dbReference type="EMBL" id="JAGKQM010000006">
    <property type="protein sequence ID" value="KAH0922183.1"/>
    <property type="molecule type" value="Genomic_DNA"/>
</dbReference>
<organism evidence="1 2">
    <name type="scientific">Brassica napus</name>
    <name type="common">Rape</name>
    <dbReference type="NCBI Taxonomy" id="3708"/>
    <lineage>
        <taxon>Eukaryota</taxon>
        <taxon>Viridiplantae</taxon>
        <taxon>Streptophyta</taxon>
        <taxon>Embryophyta</taxon>
        <taxon>Tracheophyta</taxon>
        <taxon>Spermatophyta</taxon>
        <taxon>Magnoliopsida</taxon>
        <taxon>eudicotyledons</taxon>
        <taxon>Gunneridae</taxon>
        <taxon>Pentapetalae</taxon>
        <taxon>rosids</taxon>
        <taxon>malvids</taxon>
        <taxon>Brassicales</taxon>
        <taxon>Brassicaceae</taxon>
        <taxon>Brassiceae</taxon>
        <taxon>Brassica</taxon>
    </lineage>
</organism>
<accession>A0ABQ8CYK8</accession>
<feature type="non-terminal residue" evidence="1">
    <location>
        <position position="377"/>
    </location>
</feature>
<evidence type="ECO:0000313" key="2">
    <source>
        <dbReference type="Proteomes" id="UP000824890"/>
    </source>
</evidence>
<sequence>RPINSSKPQSASTAEHDRCYSFNNTIILSPFFPQLFFHKLLYLFTHSNRFLVQHHIHNLKHLVQPPSFTKRPHDELVSIIVHLEPAHHHNKEGSGIVEFPGFNQLILQPVIHRQVRSKTRLSHRFVISSSFVYLTFLETSIHQQTIRLHLNSPIPLKTSIASSNFPSPQYPLTTTLKLPKFKAKRLGGLCSFFIDSNSFKASSNFPFSLKASSTPINNTILNKPTKLLLQLLIKVQNASTIRTLPTPNHQIAVNNRVGDKASNAHLLLNLHGLLNLLNPKRGNGRIQRGVVYKELVMLQSEFWFLNVEFQDVVVEMEAFSGVEIRFQGETTLATATFRGGFFLRRERHVPDGRKRGREARAGECLQVVEKEGFSKRH</sequence>
<dbReference type="Proteomes" id="UP000824890">
    <property type="component" value="Unassembled WGS sequence"/>
</dbReference>
<evidence type="ECO:0000313" key="1">
    <source>
        <dbReference type="EMBL" id="KAH0922183.1"/>
    </source>
</evidence>
<name>A0ABQ8CYK8_BRANA</name>
<gene>
    <name evidence="1" type="ORF">HID58_022201</name>
</gene>
<feature type="non-terminal residue" evidence="1">
    <location>
        <position position="1"/>
    </location>
</feature>
<reference evidence="1 2" key="1">
    <citation type="submission" date="2021-05" db="EMBL/GenBank/DDBJ databases">
        <title>Genome Assembly of Synthetic Allotetraploid Brassica napus Reveals Homoeologous Exchanges between Subgenomes.</title>
        <authorList>
            <person name="Davis J.T."/>
        </authorList>
    </citation>
    <scope>NUCLEOTIDE SEQUENCE [LARGE SCALE GENOMIC DNA]</scope>
    <source>
        <strain evidence="2">cv. Da-Ae</strain>
        <tissue evidence="1">Seedling</tissue>
    </source>
</reference>
<keyword evidence="2" id="KW-1185">Reference proteome</keyword>
<protein>
    <submittedName>
        <fullName evidence="1">Uncharacterized protein</fullName>
    </submittedName>
</protein>